<proteinExistence type="predicted"/>
<evidence type="ECO:0000313" key="1">
    <source>
        <dbReference type="EMBL" id="VDN40528.1"/>
    </source>
</evidence>
<dbReference type="EMBL" id="UYRU01098894">
    <property type="protein sequence ID" value="VDN40528.1"/>
    <property type="molecule type" value="Genomic_DNA"/>
</dbReference>
<gene>
    <name evidence="1" type="ORF">DILT_LOCUS18273</name>
</gene>
<dbReference type="OrthoDB" id="6273535at2759"/>
<accession>A0A3P7NWK9</accession>
<name>A0A3P7NWK9_DIBLA</name>
<dbReference type="AlphaFoldDB" id="A0A3P7NWK9"/>
<evidence type="ECO:0000313" key="2">
    <source>
        <dbReference type="Proteomes" id="UP000281553"/>
    </source>
</evidence>
<organism evidence="1 2">
    <name type="scientific">Dibothriocephalus latus</name>
    <name type="common">Fish tapeworm</name>
    <name type="synonym">Diphyllobothrium latum</name>
    <dbReference type="NCBI Taxonomy" id="60516"/>
    <lineage>
        <taxon>Eukaryota</taxon>
        <taxon>Metazoa</taxon>
        <taxon>Spiralia</taxon>
        <taxon>Lophotrochozoa</taxon>
        <taxon>Platyhelminthes</taxon>
        <taxon>Cestoda</taxon>
        <taxon>Eucestoda</taxon>
        <taxon>Diphyllobothriidea</taxon>
        <taxon>Diphyllobothriidae</taxon>
        <taxon>Dibothriocephalus</taxon>
    </lineage>
</organism>
<dbReference type="Proteomes" id="UP000281553">
    <property type="component" value="Unassembled WGS sequence"/>
</dbReference>
<keyword evidence="2" id="KW-1185">Reference proteome</keyword>
<protein>
    <submittedName>
        <fullName evidence="1">Uncharacterized protein</fullName>
    </submittedName>
</protein>
<reference evidence="1 2" key="1">
    <citation type="submission" date="2018-11" db="EMBL/GenBank/DDBJ databases">
        <authorList>
            <consortium name="Pathogen Informatics"/>
        </authorList>
    </citation>
    <scope>NUCLEOTIDE SEQUENCE [LARGE SCALE GENOMIC DNA]</scope>
</reference>
<sequence>MDEENFAPTANSPQLHEICRVGVLLNSTVPTIRQRLARENAFKKVPSLTFIHHSQSSILEGLKEGKCESSETDSLPVTPTMIKPSNVYGLPWDKYMACVKKEMRGGFGADLVEFLLREWRTRDMIHPPPPPPPHHHHHHHHHHLTAMITIVISVLFQNL</sequence>